<protein>
    <submittedName>
        <fullName evidence="1">Uncharacterized protein</fullName>
    </submittedName>
</protein>
<dbReference type="RefSeq" id="WP_173022998.1">
    <property type="nucleotide sequence ID" value="NZ_JADNJN010000064.1"/>
</dbReference>
<evidence type="ECO:0000313" key="1">
    <source>
        <dbReference type="EMBL" id="MTU39379.1"/>
    </source>
</evidence>
<dbReference type="Proteomes" id="UP000434916">
    <property type="component" value="Unassembled WGS sequence"/>
</dbReference>
<gene>
    <name evidence="1" type="ORF">GMD82_07745</name>
</gene>
<evidence type="ECO:0000313" key="2">
    <source>
        <dbReference type="Proteomes" id="UP000434916"/>
    </source>
</evidence>
<keyword evidence="2" id="KW-1185">Reference proteome</keyword>
<sequence length="70" mass="8096">MKKLKTYTISEKDSSSVQEPGVSYSLENPVVEAYPVMSMEEALKNGMTLEESKQRILKRIMNEVVFRFFC</sequence>
<comment type="caution">
    <text evidence="1">The sequence shown here is derived from an EMBL/GenBank/DDBJ whole genome shotgun (WGS) entry which is preliminary data.</text>
</comment>
<proteinExistence type="predicted"/>
<accession>A0ABW9SC46</accession>
<name>A0ABW9SC46_9BACT</name>
<reference evidence="1 2" key="1">
    <citation type="journal article" date="2019" name="Nat. Med.">
        <title>A library of human gut bacterial isolates paired with longitudinal multiomics data enables mechanistic microbiome research.</title>
        <authorList>
            <person name="Poyet M."/>
            <person name="Groussin M."/>
            <person name="Gibbons S.M."/>
            <person name="Avila-Pacheco J."/>
            <person name="Jiang X."/>
            <person name="Kearney S.M."/>
            <person name="Perrotta A.R."/>
            <person name="Berdy B."/>
            <person name="Zhao S."/>
            <person name="Lieberman T.D."/>
            <person name="Swanson P.K."/>
            <person name="Smith M."/>
            <person name="Roesemann S."/>
            <person name="Alexander J.E."/>
            <person name="Rich S.A."/>
            <person name="Livny J."/>
            <person name="Vlamakis H."/>
            <person name="Clish C."/>
            <person name="Bullock K."/>
            <person name="Deik A."/>
            <person name="Scott J."/>
            <person name="Pierce K.A."/>
            <person name="Xavier R.J."/>
            <person name="Alm E.J."/>
        </authorList>
    </citation>
    <scope>NUCLEOTIDE SEQUENCE [LARGE SCALE GENOMIC DNA]</scope>
    <source>
        <strain evidence="1 2">BIOML-A29</strain>
    </source>
</reference>
<dbReference type="EMBL" id="WNCN01000008">
    <property type="protein sequence ID" value="MTU39379.1"/>
    <property type="molecule type" value="Genomic_DNA"/>
</dbReference>
<organism evidence="1 2">
    <name type="scientific">Parabacteroides merdae</name>
    <dbReference type="NCBI Taxonomy" id="46503"/>
    <lineage>
        <taxon>Bacteria</taxon>
        <taxon>Pseudomonadati</taxon>
        <taxon>Bacteroidota</taxon>
        <taxon>Bacteroidia</taxon>
        <taxon>Bacteroidales</taxon>
        <taxon>Tannerellaceae</taxon>
        <taxon>Parabacteroides</taxon>
    </lineage>
</organism>